<dbReference type="HOGENOM" id="CLU_132671_0_0_6"/>
<dbReference type="Proteomes" id="UP000028480">
    <property type="component" value="Unassembled WGS sequence"/>
</dbReference>
<proteinExistence type="predicted"/>
<organism evidence="1">
    <name type="scientific">Xenorhabdus bovienii str. Intermedium</name>
    <dbReference type="NCBI Taxonomy" id="1379677"/>
    <lineage>
        <taxon>Bacteria</taxon>
        <taxon>Pseudomonadati</taxon>
        <taxon>Pseudomonadota</taxon>
        <taxon>Gammaproteobacteria</taxon>
        <taxon>Enterobacterales</taxon>
        <taxon>Morganellaceae</taxon>
        <taxon>Xenorhabdus</taxon>
    </lineage>
</organism>
<sequence length="152" mass="17765">MNTYLSLWDTISQRVASVRNIDNIPLSILGVQRSWTLEETQLVLRVLQIFILENILHEHRQKHGTLMEPLSGSKALDHKIFMKTNWTFNEIRSMSLEDKLLVLHDEIKVVSLSVEAQRFIAKQSLPDISIIFEDFQPKEWNHGENKVFLDLL</sequence>
<reference evidence="1" key="1">
    <citation type="submission" date="2013-07" db="EMBL/GenBank/DDBJ databases">
        <title>Sub-species coevolution in mutualistic symbiosis.</title>
        <authorList>
            <person name="Murfin K."/>
            <person name="Klassen J."/>
            <person name="Lee M."/>
            <person name="Forst S."/>
            <person name="Stock P."/>
            <person name="Goodrich-Blair H."/>
        </authorList>
    </citation>
    <scope>NUCLEOTIDE SEQUENCE [LARGE SCALE GENOMIC DNA]</scope>
    <source>
        <strain evidence="1">Intermedium</strain>
    </source>
</reference>
<dbReference type="AlphaFoldDB" id="A0A077QKK4"/>
<evidence type="ECO:0000313" key="1">
    <source>
        <dbReference type="EMBL" id="CDH34119.1"/>
    </source>
</evidence>
<dbReference type="InterPro" id="IPR059241">
    <property type="entry name" value="SfIV_phage_associated"/>
</dbReference>
<comment type="caution">
    <text evidence="1">The sequence shown here is derived from an EMBL/GenBank/DDBJ whole genome shotgun (WGS) entry which is preliminary data.</text>
</comment>
<gene>
    <name evidence="1" type="ORF">XBI1_2940002</name>
</gene>
<dbReference type="NCBIfam" id="NF033230">
    <property type="entry name" value="phage_region_01"/>
    <property type="match status" value="1"/>
</dbReference>
<name>A0A077QKK4_XENBV</name>
<dbReference type="EMBL" id="CBTB010000217">
    <property type="protein sequence ID" value="CDH34119.1"/>
    <property type="molecule type" value="Genomic_DNA"/>
</dbReference>
<protein>
    <submittedName>
        <fullName evidence="1">Uncharacterized protein</fullName>
    </submittedName>
</protein>
<dbReference type="RefSeq" id="WP_038190209.1">
    <property type="nucleotide sequence ID" value="NZ_CAWLWA010000202.1"/>
</dbReference>
<accession>A0A077QKK4</accession>